<dbReference type="Gene3D" id="2.130.10.10">
    <property type="entry name" value="YVTN repeat-like/Quinoprotein amine dehydrogenase"/>
    <property type="match status" value="3"/>
</dbReference>
<keyword evidence="8" id="KW-0238">DNA-binding</keyword>
<feature type="domain" description="RSE1/DDB1/CPSF1 first beta-propeller" evidence="7">
    <location>
        <begin position="60"/>
        <end position="408"/>
    </location>
</feature>
<dbReference type="OrthoDB" id="433457at2759"/>
<keyword evidence="9" id="KW-1185">Reference proteome</keyword>
<evidence type="ECO:0000256" key="1">
    <source>
        <dbReference type="ARBA" id="ARBA00004123"/>
    </source>
</evidence>
<comment type="similarity">
    <text evidence="2">Belongs to the DDB1 family.</text>
</comment>
<dbReference type="Proteomes" id="UP000037751">
    <property type="component" value="Unassembled WGS sequence"/>
</dbReference>
<reference evidence="8 9" key="1">
    <citation type="submission" date="2015-07" db="EMBL/GenBank/DDBJ databases">
        <title>Draft Genome Sequence of Malassezia furfur CBS1878 and Malassezia pachydermatis CBS1879.</title>
        <authorList>
            <person name="Triana S."/>
            <person name="Ohm R."/>
            <person name="Gonzalez A."/>
            <person name="DeCock H."/>
            <person name="Restrepo S."/>
            <person name="Celis A."/>
        </authorList>
    </citation>
    <scope>NUCLEOTIDE SEQUENCE [LARGE SCALE GENOMIC DNA]</scope>
    <source>
        <strain evidence="8 9">CBS 1879</strain>
    </source>
</reference>
<comment type="subcellular location">
    <subcellularLocation>
        <location evidence="1">Nucleus</location>
    </subcellularLocation>
</comment>
<organism evidence="8 9">
    <name type="scientific">Malassezia pachydermatis</name>
    <dbReference type="NCBI Taxonomy" id="77020"/>
    <lineage>
        <taxon>Eukaryota</taxon>
        <taxon>Fungi</taxon>
        <taxon>Dikarya</taxon>
        <taxon>Basidiomycota</taxon>
        <taxon>Ustilaginomycotina</taxon>
        <taxon>Malasseziomycetes</taxon>
        <taxon>Malasseziales</taxon>
        <taxon>Malasseziaceae</taxon>
        <taxon>Malassezia</taxon>
    </lineage>
</organism>
<dbReference type="PANTHER" id="PTHR10644">
    <property type="entry name" value="DNA REPAIR/RNA PROCESSING CPSF FAMILY"/>
    <property type="match status" value="1"/>
</dbReference>
<gene>
    <name evidence="8" type="ORF">Malapachy_2190</name>
</gene>
<dbReference type="STRING" id="77020.A0A0N0RSK7"/>
<evidence type="ECO:0000256" key="2">
    <source>
        <dbReference type="ARBA" id="ARBA00007453"/>
    </source>
</evidence>
<evidence type="ECO:0000259" key="6">
    <source>
        <dbReference type="Pfam" id="PF03178"/>
    </source>
</evidence>
<evidence type="ECO:0000313" key="8">
    <source>
        <dbReference type="EMBL" id="KOS15779.1"/>
    </source>
</evidence>
<dbReference type="InterPro" id="IPR015943">
    <property type="entry name" value="WD40/YVTN_repeat-like_dom_sf"/>
</dbReference>
<feature type="domain" description="RSE1/DDB1/CPSF1 C-terminal" evidence="6">
    <location>
        <begin position="805"/>
        <end position="1104"/>
    </location>
</feature>
<comment type="caution">
    <text evidence="8">The sequence shown here is derived from an EMBL/GenBank/DDBJ whole genome shotgun (WGS) entry which is preliminary data.</text>
</comment>
<dbReference type="VEuPathDB" id="FungiDB:Malapachy_2190"/>
<dbReference type="EMBL" id="LGAV01000002">
    <property type="protein sequence ID" value="KOS15779.1"/>
    <property type="molecule type" value="Genomic_DNA"/>
</dbReference>
<dbReference type="GO" id="GO:0005634">
    <property type="term" value="C:nucleus"/>
    <property type="evidence" value="ECO:0007669"/>
    <property type="project" value="UniProtKB-SubCell"/>
</dbReference>
<dbReference type="GO" id="GO:0003677">
    <property type="term" value="F:DNA binding"/>
    <property type="evidence" value="ECO:0007669"/>
    <property type="project" value="UniProtKB-KW"/>
</dbReference>
<proteinExistence type="inferred from homology"/>
<feature type="region of interest" description="Disordered" evidence="5">
    <location>
        <begin position="229"/>
        <end position="258"/>
    </location>
</feature>
<dbReference type="InterPro" id="IPR011044">
    <property type="entry name" value="Quino_amine_DH_bsu"/>
</dbReference>
<dbReference type="SUPFAM" id="SSF50969">
    <property type="entry name" value="YVTN repeat-like/Quinoprotein amine dehydrogenase"/>
    <property type="match status" value="1"/>
</dbReference>
<name>A0A0N0RSK7_9BASI</name>
<dbReference type="InterPro" id="IPR018846">
    <property type="entry name" value="Beta-prop_RSE1/DDB1/CPSF1_1st"/>
</dbReference>
<dbReference type="AlphaFoldDB" id="A0A0N0RSK7"/>
<dbReference type="RefSeq" id="XP_017993411.1">
    <property type="nucleotide sequence ID" value="XM_018136682.1"/>
</dbReference>
<evidence type="ECO:0000256" key="3">
    <source>
        <dbReference type="ARBA" id="ARBA00014577"/>
    </source>
</evidence>
<evidence type="ECO:0000259" key="7">
    <source>
        <dbReference type="Pfam" id="PF10433"/>
    </source>
</evidence>
<dbReference type="Pfam" id="PF03178">
    <property type="entry name" value="CPSF_A"/>
    <property type="match status" value="1"/>
</dbReference>
<accession>A0A0N0RSK7</accession>
<dbReference type="InterPro" id="IPR011047">
    <property type="entry name" value="Quinoprotein_ADH-like_sf"/>
</dbReference>
<evidence type="ECO:0000256" key="5">
    <source>
        <dbReference type="SAM" id="MobiDB-lite"/>
    </source>
</evidence>
<dbReference type="SUPFAM" id="SSF50998">
    <property type="entry name" value="Quinoprotein alcohol dehydrogenase-like"/>
    <property type="match status" value="1"/>
</dbReference>
<dbReference type="Pfam" id="PF10433">
    <property type="entry name" value="Beta-prop_RSE1_1st"/>
    <property type="match status" value="1"/>
</dbReference>
<dbReference type="GeneID" id="28728557"/>
<sequence length="1159" mass="125764">MQWLSHTHPASAALASAMVHGWWGYDTCLCLAHPSSVSLYAWKPVFASPSHGDESTMDPSLVHVHTMAIPARILGLNVIAQGDAETLCILTDHPSPCLMVLAADPQRVGVVHTKHVWSLEAAHRPPAELGLGLYTEPAHILNNTSRWAMTHLYTGHLQLVPLSSTSRPALAIKLEHPELIHSVFLERMHVNEPPMIALLSISSEAATSGMPLVTFHTLDARREALIQVSWTSSSASPHPRSSKRRKERKGDEPTHVPIPTDEAFGAQYLVAMPAQAGGGLLVFCEHSIFLVSRPSAPRRSEKAQPLPPLQQIRVKHAMRVVSASVVPPPQRSDPLRWVDVVFATAQGSVYRLHMQPTDNWSVATMRMQRLSTTCVPTSPHGVRAYTDGLVILASAMGDSLLCHHDPWRELHRWPSAAPMLDVLPLDEANSGGPAQAMPLRMLTASGAGPTCSLRVLSHSATSQTLATLPLPGLLHVHALSFDGPADALVLVYTHESHIVSLHEGQVHTDCIWPARVLDAVAMEHACIFATSEALHILDAPTLAERHVHAWMPSQGTIVACALLPTGHAVVGLSTRMVLALVYMRDGWHEQARWTMDDDVVCVARHADRIAVGLWSRDVHTLSLDNASAQTLSVPALPTSLCLLATPSPYVVIGLASGHVALGSKESASLVHLWDLHAYTSPSAVHVRCIELPSSMRADTIAVLVTGTMPTLLYVHHGLWHASAWPVGPLYAAACIAADVAALTLACVTPSGLAFHALLSVAEAHSTCIPLGVHQPTALVRVNPHRIAASTWPSHRAEFVMGEVRGAIRLFATETWDRTAVYHLHVNERPQAMTCVTVHGQRILVVGTAYVLPDQPTSTSGRLLLMPCEAYGAAWTPTYALDVPGAVHGLAFVRGFLVAAVHTRVHTYAITPDSLAVRAQWGCAYLASCLVASGTNIVLGDAMHSMTILDVDDEGELHECARDMDPYWTTAVAAYNPAQQQYVGADIAMNVFLAERVTYEAKAPMPSPWSHVMRRSASFHYGDLVNKFVFDGTKVFLATASGAVGCLRPIPADLIASLACTQQAILRTRTLPGHIRWTTWRTLRTETHTAPPTGLVDGEIVRTLLDVDEATRSALWAAMEREAEQHTPPLLIHREKILAWLSTVLGEQPLVNVPRSHMLE</sequence>
<evidence type="ECO:0000313" key="9">
    <source>
        <dbReference type="Proteomes" id="UP000037751"/>
    </source>
</evidence>
<dbReference type="Gene3D" id="1.10.150.910">
    <property type="match status" value="1"/>
</dbReference>
<keyword evidence="4" id="KW-0539">Nucleus</keyword>
<dbReference type="InterPro" id="IPR050358">
    <property type="entry name" value="RSE1/DDB1/CFT1"/>
</dbReference>
<protein>
    <recommendedName>
        <fullName evidence="3">DNA damage-binding protein 1</fullName>
    </recommendedName>
</protein>
<dbReference type="InterPro" id="IPR004871">
    <property type="entry name" value="RSE1/DDB1/CPSF1_C"/>
</dbReference>
<evidence type="ECO:0000256" key="4">
    <source>
        <dbReference type="ARBA" id="ARBA00023242"/>
    </source>
</evidence>